<evidence type="ECO:0000259" key="5">
    <source>
        <dbReference type="Pfam" id="PF25137"/>
    </source>
</evidence>
<organism evidence="6 7">
    <name type="scientific">Paenibacillus aurantius</name>
    <dbReference type="NCBI Taxonomy" id="2918900"/>
    <lineage>
        <taxon>Bacteria</taxon>
        <taxon>Bacillati</taxon>
        <taxon>Bacillota</taxon>
        <taxon>Bacilli</taxon>
        <taxon>Bacillales</taxon>
        <taxon>Paenibacillaceae</taxon>
        <taxon>Paenibacillus</taxon>
    </lineage>
</organism>
<feature type="domain" description="Alcohol dehydrogenase iron-type/glycerol dehydrogenase GldA" evidence="4">
    <location>
        <begin position="11"/>
        <end position="178"/>
    </location>
</feature>
<evidence type="ECO:0000259" key="4">
    <source>
        <dbReference type="Pfam" id="PF00465"/>
    </source>
</evidence>
<dbReference type="InterPro" id="IPR018211">
    <property type="entry name" value="ADH_Fe_CS"/>
</dbReference>
<dbReference type="EMBL" id="CP130318">
    <property type="protein sequence ID" value="WNQ08937.1"/>
    <property type="molecule type" value="Genomic_DNA"/>
</dbReference>
<evidence type="ECO:0000256" key="3">
    <source>
        <dbReference type="ARBA" id="ARBA00023027"/>
    </source>
</evidence>
<dbReference type="PANTHER" id="PTHR11496">
    <property type="entry name" value="ALCOHOL DEHYDROGENASE"/>
    <property type="match status" value="1"/>
</dbReference>
<gene>
    <name evidence="6" type="ORF">MJA45_14895</name>
</gene>
<sequence length="395" mass="41774">MTAVFQTAGTLLAGHGSFQSIAGRLAAWDNKPQRVLVVTSPSLAAAGWAKTLQNGLSVEGIASDCLTIHLKEPTAEQIEDLNRRVEREPFDAYVGVGGGSILDAVKLLSVRRTNFQPVEAMLGVGKVIREGLPTVLVPTTAGTGAEVTPNAIVTLPDQELKVGVVSDRLYPRLAVLDPELTLSLPQEATAATGMDAFTHALESYLGKKANPISDMYALESIRLISGSLVRSYEDGQSLSARSDMLYGSAFGGMALAAAGTAAIHAMAYPLGGRFGITHGTANAMLLPHVLEAQLDEVRGRLEAAAAAMRQGLSGAGEDGIPIQPGADWALEQMADWVKRLRIPQDLTAWGVKAADLPDLAEAASKVTRLMANNPKAFTVGELEQIYRRLMPAKNA</sequence>
<dbReference type="KEGG" id="paun:MJA45_14895"/>
<keyword evidence="7" id="KW-1185">Reference proteome</keyword>
<dbReference type="RefSeq" id="WP_315602704.1">
    <property type="nucleotide sequence ID" value="NZ_CP130318.1"/>
</dbReference>
<evidence type="ECO:0000256" key="2">
    <source>
        <dbReference type="ARBA" id="ARBA00023002"/>
    </source>
</evidence>
<keyword evidence="2 6" id="KW-0560">Oxidoreductase</keyword>
<dbReference type="InterPro" id="IPR056798">
    <property type="entry name" value="ADH_Fe_C"/>
</dbReference>
<dbReference type="FunFam" id="3.40.50.1970:FF:000003">
    <property type="entry name" value="Alcohol dehydrogenase, iron-containing"/>
    <property type="match status" value="1"/>
</dbReference>
<dbReference type="InterPro" id="IPR039697">
    <property type="entry name" value="Alcohol_dehydrogenase_Fe"/>
</dbReference>
<protein>
    <submittedName>
        <fullName evidence="6">Iron-containing alcohol dehydrogenase</fullName>
        <ecNumber evidence="6">1.1.1.-</ecNumber>
    </submittedName>
</protein>
<dbReference type="PANTHER" id="PTHR11496:SF102">
    <property type="entry name" value="ALCOHOL DEHYDROGENASE 4"/>
    <property type="match status" value="1"/>
</dbReference>
<dbReference type="Gene3D" id="1.20.1090.10">
    <property type="entry name" value="Dehydroquinate synthase-like - alpha domain"/>
    <property type="match status" value="1"/>
</dbReference>
<feature type="domain" description="Fe-containing alcohol dehydrogenase-like C-terminal" evidence="5">
    <location>
        <begin position="189"/>
        <end position="389"/>
    </location>
</feature>
<keyword evidence="3" id="KW-0520">NAD</keyword>
<proteinExistence type="inferred from homology"/>
<dbReference type="AlphaFoldDB" id="A0AA96RCP8"/>
<evidence type="ECO:0000313" key="6">
    <source>
        <dbReference type="EMBL" id="WNQ08937.1"/>
    </source>
</evidence>
<reference evidence="6 7" key="1">
    <citation type="submission" date="2022-02" db="EMBL/GenBank/DDBJ databases">
        <title>Paenibacillus sp. MBLB1776 Whole Genome Shotgun Sequencing.</title>
        <authorList>
            <person name="Hwang C.Y."/>
            <person name="Cho E.-S."/>
            <person name="Seo M.-J."/>
        </authorList>
    </citation>
    <scope>NUCLEOTIDE SEQUENCE [LARGE SCALE GENOMIC DNA]</scope>
    <source>
        <strain evidence="6 7">MBLB1776</strain>
    </source>
</reference>
<dbReference type="GO" id="GO:0004022">
    <property type="term" value="F:alcohol dehydrogenase (NAD+) activity"/>
    <property type="evidence" value="ECO:0007669"/>
    <property type="project" value="UniProtKB-ARBA"/>
</dbReference>
<dbReference type="InterPro" id="IPR001670">
    <property type="entry name" value="ADH_Fe/GldA"/>
</dbReference>
<dbReference type="Gene3D" id="3.40.50.1970">
    <property type="match status" value="1"/>
</dbReference>
<dbReference type="PROSITE" id="PS00913">
    <property type="entry name" value="ADH_IRON_1"/>
    <property type="match status" value="1"/>
</dbReference>
<dbReference type="Pfam" id="PF00465">
    <property type="entry name" value="Fe-ADH"/>
    <property type="match status" value="1"/>
</dbReference>
<dbReference type="CDD" id="cd08551">
    <property type="entry name" value="Fe-ADH"/>
    <property type="match status" value="1"/>
</dbReference>
<evidence type="ECO:0000256" key="1">
    <source>
        <dbReference type="ARBA" id="ARBA00007358"/>
    </source>
</evidence>
<dbReference type="EC" id="1.1.1.-" evidence="6"/>
<evidence type="ECO:0000313" key="7">
    <source>
        <dbReference type="Proteomes" id="UP001305702"/>
    </source>
</evidence>
<accession>A0AA96RCP8</accession>
<dbReference type="Proteomes" id="UP001305702">
    <property type="component" value="Chromosome"/>
</dbReference>
<dbReference type="GO" id="GO:0046872">
    <property type="term" value="F:metal ion binding"/>
    <property type="evidence" value="ECO:0007669"/>
    <property type="project" value="InterPro"/>
</dbReference>
<dbReference type="SUPFAM" id="SSF56796">
    <property type="entry name" value="Dehydroquinate synthase-like"/>
    <property type="match status" value="1"/>
</dbReference>
<dbReference type="Pfam" id="PF25137">
    <property type="entry name" value="ADH_Fe_C"/>
    <property type="match status" value="1"/>
</dbReference>
<name>A0AA96RCP8_9BACL</name>
<comment type="similarity">
    <text evidence="1">Belongs to the iron-containing alcohol dehydrogenase family.</text>
</comment>
<dbReference type="FunFam" id="1.20.1090.10:FF:000001">
    <property type="entry name" value="Aldehyde-alcohol dehydrogenase"/>
    <property type="match status" value="1"/>
</dbReference>